<organism evidence="3 4">
    <name type="scientific">Pseudoxanthomonas winnipegensis</name>
    <dbReference type="NCBI Taxonomy" id="2480810"/>
    <lineage>
        <taxon>Bacteria</taxon>
        <taxon>Pseudomonadati</taxon>
        <taxon>Pseudomonadota</taxon>
        <taxon>Gammaproteobacteria</taxon>
        <taxon>Lysobacterales</taxon>
        <taxon>Lysobacteraceae</taxon>
        <taxon>Pseudoxanthomonas</taxon>
    </lineage>
</organism>
<feature type="signal peptide" evidence="1">
    <location>
        <begin position="1"/>
        <end position="27"/>
    </location>
</feature>
<proteinExistence type="predicted"/>
<reference evidence="4 5" key="1">
    <citation type="submission" date="2019-02" db="EMBL/GenBank/DDBJ databases">
        <title>WGS of Pseudoxanthomonas species novum from clinical isolates.</title>
        <authorList>
            <person name="Bernier A.-M."/>
            <person name="Bernard K."/>
            <person name="Vachon A."/>
        </authorList>
    </citation>
    <scope>NUCLEOTIDE SEQUENCE [LARGE SCALE GENOMIC DNA]</scope>
    <source>
        <strain evidence="5">NML 170316</strain>
        <strain evidence="3 4">NML140781</strain>
        <strain evidence="2">NML170316</strain>
    </source>
</reference>
<feature type="chain" id="PRO_5020995284" evidence="1">
    <location>
        <begin position="28"/>
        <end position="72"/>
    </location>
</feature>
<dbReference type="Proteomes" id="UP000293089">
    <property type="component" value="Unassembled WGS sequence"/>
</dbReference>
<dbReference type="EMBL" id="SHMF01000008">
    <property type="protein sequence ID" value="TAA30310.1"/>
    <property type="molecule type" value="Genomic_DNA"/>
</dbReference>
<name>A0A4Q8LKD8_9GAMM</name>
<dbReference type="AlphaFoldDB" id="A0A4Q8LKD8"/>
<evidence type="ECO:0000313" key="4">
    <source>
        <dbReference type="Proteomes" id="UP000292087"/>
    </source>
</evidence>
<evidence type="ECO:0000313" key="2">
    <source>
        <dbReference type="EMBL" id="TAA16399.1"/>
    </source>
</evidence>
<dbReference type="EMBL" id="SHME01000008">
    <property type="protein sequence ID" value="TAA16399.1"/>
    <property type="molecule type" value="Genomic_DNA"/>
</dbReference>
<dbReference type="Proteomes" id="UP000292087">
    <property type="component" value="Unassembled WGS sequence"/>
</dbReference>
<dbReference type="RefSeq" id="WP_130525183.1">
    <property type="nucleotide sequence ID" value="NZ_SHLZ01000011.1"/>
</dbReference>
<sequence length="72" mass="7851">MKIIKNRKAQSIALLLLVISAHGTAAAETSYNSGGFSFIERIQSWLFGASAQDVSIQKGNDDVHKAIAQNYR</sequence>
<evidence type="ECO:0000313" key="3">
    <source>
        <dbReference type="EMBL" id="TAA30310.1"/>
    </source>
</evidence>
<keyword evidence="1" id="KW-0732">Signal</keyword>
<protein>
    <submittedName>
        <fullName evidence="3">Uncharacterized protein</fullName>
    </submittedName>
</protein>
<evidence type="ECO:0000256" key="1">
    <source>
        <dbReference type="SAM" id="SignalP"/>
    </source>
</evidence>
<keyword evidence="5" id="KW-1185">Reference proteome</keyword>
<comment type="caution">
    <text evidence="3">The sequence shown here is derived from an EMBL/GenBank/DDBJ whole genome shotgun (WGS) entry which is preliminary data.</text>
</comment>
<evidence type="ECO:0000313" key="5">
    <source>
        <dbReference type="Proteomes" id="UP000293089"/>
    </source>
</evidence>
<accession>A0A4Q8LKD8</accession>
<gene>
    <name evidence="3" type="ORF">EA656_19985</name>
    <name evidence="2" type="ORF">EA658_20150</name>
</gene>